<evidence type="ECO:0000256" key="1">
    <source>
        <dbReference type="SAM" id="MobiDB-lite"/>
    </source>
</evidence>
<sequence>MDTVVSERRWKARSSQSYYPPRHHGV</sequence>
<dbReference type="EMBL" id="GBXM01099073">
    <property type="protein sequence ID" value="JAH09504.1"/>
    <property type="molecule type" value="Transcribed_RNA"/>
</dbReference>
<evidence type="ECO:0000313" key="2">
    <source>
        <dbReference type="EMBL" id="JAH09504.1"/>
    </source>
</evidence>
<organism evidence="2">
    <name type="scientific">Anguilla anguilla</name>
    <name type="common">European freshwater eel</name>
    <name type="synonym">Muraena anguilla</name>
    <dbReference type="NCBI Taxonomy" id="7936"/>
    <lineage>
        <taxon>Eukaryota</taxon>
        <taxon>Metazoa</taxon>
        <taxon>Chordata</taxon>
        <taxon>Craniata</taxon>
        <taxon>Vertebrata</taxon>
        <taxon>Euteleostomi</taxon>
        <taxon>Actinopterygii</taxon>
        <taxon>Neopterygii</taxon>
        <taxon>Teleostei</taxon>
        <taxon>Anguilliformes</taxon>
        <taxon>Anguillidae</taxon>
        <taxon>Anguilla</taxon>
    </lineage>
</organism>
<proteinExistence type="predicted"/>
<accession>A0A0E9PYD5</accession>
<protein>
    <submittedName>
        <fullName evidence="2">Uncharacterized protein</fullName>
    </submittedName>
</protein>
<feature type="region of interest" description="Disordered" evidence="1">
    <location>
        <begin position="1"/>
        <end position="26"/>
    </location>
</feature>
<dbReference type="AlphaFoldDB" id="A0A0E9PYD5"/>
<reference evidence="2" key="2">
    <citation type="journal article" date="2015" name="Fish Shellfish Immunol.">
        <title>Early steps in the European eel (Anguilla anguilla)-Vibrio vulnificus interaction in the gills: Role of the RtxA13 toxin.</title>
        <authorList>
            <person name="Callol A."/>
            <person name="Pajuelo D."/>
            <person name="Ebbesson L."/>
            <person name="Teles M."/>
            <person name="MacKenzie S."/>
            <person name="Amaro C."/>
        </authorList>
    </citation>
    <scope>NUCLEOTIDE SEQUENCE</scope>
</reference>
<reference evidence="2" key="1">
    <citation type="submission" date="2014-11" db="EMBL/GenBank/DDBJ databases">
        <authorList>
            <person name="Amaro Gonzalez C."/>
        </authorList>
    </citation>
    <scope>NUCLEOTIDE SEQUENCE</scope>
</reference>
<name>A0A0E9PYD5_ANGAN</name>